<comment type="caution">
    <text evidence="2">The sequence shown here is derived from an EMBL/GenBank/DDBJ whole genome shotgun (WGS) entry which is preliminary data.</text>
</comment>
<dbReference type="EMBL" id="JAPKNK010000006">
    <property type="protein sequence ID" value="MCX5570629.1"/>
    <property type="molecule type" value="Genomic_DNA"/>
</dbReference>
<organism evidence="2 3">
    <name type="scientific">Kaistia nematophila</name>
    <dbReference type="NCBI Taxonomy" id="2994654"/>
    <lineage>
        <taxon>Bacteria</taxon>
        <taxon>Pseudomonadati</taxon>
        <taxon>Pseudomonadota</taxon>
        <taxon>Alphaproteobacteria</taxon>
        <taxon>Hyphomicrobiales</taxon>
        <taxon>Kaistiaceae</taxon>
        <taxon>Kaistia</taxon>
    </lineage>
</organism>
<name>A0A9X3E351_9HYPH</name>
<dbReference type="RefSeq" id="WP_266339588.1">
    <property type="nucleotide sequence ID" value="NZ_JAPKNK010000006.1"/>
</dbReference>
<keyword evidence="1" id="KW-1133">Transmembrane helix</keyword>
<evidence type="ECO:0000313" key="3">
    <source>
        <dbReference type="Proteomes" id="UP001144805"/>
    </source>
</evidence>
<keyword evidence="1" id="KW-0812">Transmembrane</keyword>
<feature type="transmembrane region" description="Helical" evidence="1">
    <location>
        <begin position="6"/>
        <end position="29"/>
    </location>
</feature>
<protein>
    <recommendedName>
        <fullName evidence="4">Phage tail protein</fullName>
    </recommendedName>
</protein>
<evidence type="ECO:0008006" key="4">
    <source>
        <dbReference type="Google" id="ProtNLM"/>
    </source>
</evidence>
<dbReference type="AlphaFoldDB" id="A0A9X3E351"/>
<evidence type="ECO:0000256" key="1">
    <source>
        <dbReference type="SAM" id="Phobius"/>
    </source>
</evidence>
<dbReference type="Proteomes" id="UP001144805">
    <property type="component" value="Unassembled WGS sequence"/>
</dbReference>
<keyword evidence="1" id="KW-0472">Membrane</keyword>
<gene>
    <name evidence="2" type="ORF">OSH07_15575</name>
</gene>
<evidence type="ECO:0000313" key="2">
    <source>
        <dbReference type="EMBL" id="MCX5570629.1"/>
    </source>
</evidence>
<sequence>MADSTYHAGSISVAAGGLAVLGTLTAFLSQVKPGDTLLKGNGFAVIEAVPSNTSLTLATPWNGTMLTDEQDYRILRTGVGWHSAVEINARLTSIVAALEAGIGFKPDATGALTDRAANNAAAKGFIFVRTDVVPFQIYIKASATSGDWAGPTSMQGNAGTPGAPGATTADVLAALGIPLITISTNDPTGTAPENALWLKVPA</sequence>
<proteinExistence type="predicted"/>
<accession>A0A9X3E351</accession>
<reference evidence="2" key="1">
    <citation type="submission" date="2022-11" db="EMBL/GenBank/DDBJ databases">
        <title>Biodiversity and phylogenetic relationships of bacteria.</title>
        <authorList>
            <person name="Machado R.A.R."/>
            <person name="Bhat A."/>
            <person name="Loulou A."/>
            <person name="Kallel S."/>
        </authorList>
    </citation>
    <scope>NUCLEOTIDE SEQUENCE</scope>
    <source>
        <strain evidence="2">K-TC2</strain>
    </source>
</reference>
<keyword evidence="3" id="KW-1185">Reference proteome</keyword>